<dbReference type="GO" id="GO:0001530">
    <property type="term" value="F:lipopolysaccharide binding"/>
    <property type="evidence" value="ECO:0007669"/>
    <property type="project" value="InterPro"/>
</dbReference>
<dbReference type="InterPro" id="IPR014340">
    <property type="entry name" value="LptA"/>
</dbReference>
<evidence type="ECO:0000256" key="2">
    <source>
        <dbReference type="ARBA" id="ARBA00022729"/>
    </source>
</evidence>
<dbReference type="EMBL" id="FPJW01000001">
    <property type="protein sequence ID" value="SFX02140.1"/>
    <property type="molecule type" value="Genomic_DNA"/>
</dbReference>
<dbReference type="Proteomes" id="UP000182350">
    <property type="component" value="Unassembled WGS sequence"/>
</dbReference>
<comment type="subcellular location">
    <subcellularLocation>
        <location evidence="4">Periplasm</location>
    </subcellularLocation>
</comment>
<dbReference type="RefSeq" id="WP_072324491.1">
    <property type="nucleotide sequence ID" value="NZ_FPJW01000001.1"/>
</dbReference>
<evidence type="ECO:0000313" key="6">
    <source>
        <dbReference type="EMBL" id="SFX02140.1"/>
    </source>
</evidence>
<evidence type="ECO:0000313" key="7">
    <source>
        <dbReference type="Proteomes" id="UP000182350"/>
    </source>
</evidence>
<dbReference type="Pfam" id="PF03968">
    <property type="entry name" value="LptD_N"/>
    <property type="match status" value="1"/>
</dbReference>
<name>A0A1K1TP54_9GAMM</name>
<feature type="domain" description="Organic solvent tolerance-like N-terminal" evidence="5">
    <location>
        <begin position="40"/>
        <end position="153"/>
    </location>
</feature>
<comment type="similarity">
    <text evidence="4">Belongs to the LptA family.</text>
</comment>
<organism evidence="6 7">
    <name type="scientific">Marinospirillum alkaliphilum DSM 21637</name>
    <dbReference type="NCBI Taxonomy" id="1122209"/>
    <lineage>
        <taxon>Bacteria</taxon>
        <taxon>Pseudomonadati</taxon>
        <taxon>Pseudomonadota</taxon>
        <taxon>Gammaproteobacteria</taxon>
        <taxon>Oceanospirillales</taxon>
        <taxon>Oceanospirillaceae</taxon>
        <taxon>Marinospirillum</taxon>
    </lineage>
</organism>
<evidence type="ECO:0000256" key="1">
    <source>
        <dbReference type="ARBA" id="ARBA00022448"/>
    </source>
</evidence>
<keyword evidence="2" id="KW-0732">Signal</keyword>
<proteinExistence type="inferred from homology"/>
<keyword evidence="3 4" id="KW-0574">Periplasm</keyword>
<dbReference type="PANTHER" id="PTHR36504:SF1">
    <property type="entry name" value="LIPOPOLYSACCHARIDE EXPORT SYSTEM PROTEIN LPTA"/>
    <property type="match status" value="1"/>
</dbReference>
<dbReference type="OrthoDB" id="9795964at2"/>
<dbReference type="NCBIfam" id="TIGR03002">
    <property type="entry name" value="outer_YhbN_LptA"/>
    <property type="match status" value="1"/>
</dbReference>
<dbReference type="GO" id="GO:0043165">
    <property type="term" value="P:Gram-negative-bacterium-type cell outer membrane assembly"/>
    <property type="evidence" value="ECO:0007669"/>
    <property type="project" value="UniProtKB-UniRule"/>
</dbReference>
<gene>
    <name evidence="4" type="primary">lptA</name>
    <name evidence="6" type="ORF">SAMN02745752_00245</name>
</gene>
<evidence type="ECO:0000259" key="5">
    <source>
        <dbReference type="Pfam" id="PF03968"/>
    </source>
</evidence>
<dbReference type="STRING" id="1122209.SAMN02745752_00245"/>
<dbReference type="GO" id="GO:0030288">
    <property type="term" value="C:outer membrane-bounded periplasmic space"/>
    <property type="evidence" value="ECO:0007669"/>
    <property type="project" value="TreeGrafter"/>
</dbReference>
<dbReference type="HAMAP" id="MF_01914">
    <property type="entry name" value="LPS_assembly_LptA"/>
    <property type="match status" value="1"/>
</dbReference>
<dbReference type="AlphaFoldDB" id="A0A1K1TP54"/>
<dbReference type="InterPro" id="IPR052037">
    <property type="entry name" value="LPS_export_LptA"/>
</dbReference>
<dbReference type="GO" id="GO:0009279">
    <property type="term" value="C:cell outer membrane"/>
    <property type="evidence" value="ECO:0007669"/>
    <property type="project" value="TreeGrafter"/>
</dbReference>
<sequence>MKDALLAPSRFYKPGLLLSLLLAYSSLTLALPEDREKPVQVQSERMQWNNQQQLATYTGQVEVTQGELKIKAELLELHRGEDGALERATASSPGELAYMRDRPRAEEPKVEAWAETIDYQPAQDRVVLTGNARLVQGEDSFRGHRLTYNLLSQDIQAEQAESDAGRVEVILTPRRREATIQPEGNQQ</sequence>
<keyword evidence="1 4" id="KW-0813">Transport</keyword>
<dbReference type="Gene3D" id="2.60.450.10">
    <property type="entry name" value="Lipopolysaccharide (LPS) transport protein A like domain"/>
    <property type="match status" value="1"/>
</dbReference>
<dbReference type="PANTHER" id="PTHR36504">
    <property type="entry name" value="LIPOPOLYSACCHARIDE EXPORT SYSTEM PROTEIN LPTA"/>
    <property type="match status" value="1"/>
</dbReference>
<keyword evidence="7" id="KW-1185">Reference proteome</keyword>
<dbReference type="InterPro" id="IPR005653">
    <property type="entry name" value="OstA-like_N"/>
</dbReference>
<protein>
    <recommendedName>
        <fullName evidence="4">Lipopolysaccharide export system protein LptA</fullName>
    </recommendedName>
</protein>
<evidence type="ECO:0000256" key="3">
    <source>
        <dbReference type="ARBA" id="ARBA00022764"/>
    </source>
</evidence>
<comment type="function">
    <text evidence="4">Involved in the assembly of lipopolysaccharide (LPS). Required for the translocation of LPS from the inner membrane to the outer membrane. May form a bridge between the inner membrane and the outer membrane, via interactions with LptC and LptD, thereby facilitating LPS transfer across the periplasm.</text>
</comment>
<dbReference type="GO" id="GO:0017089">
    <property type="term" value="F:glycolipid transfer activity"/>
    <property type="evidence" value="ECO:0007669"/>
    <property type="project" value="TreeGrafter"/>
</dbReference>
<reference evidence="6 7" key="1">
    <citation type="submission" date="2016-11" db="EMBL/GenBank/DDBJ databases">
        <authorList>
            <person name="Jaros S."/>
            <person name="Januszkiewicz K."/>
            <person name="Wedrychowicz H."/>
        </authorList>
    </citation>
    <scope>NUCLEOTIDE SEQUENCE [LARGE SCALE GENOMIC DNA]</scope>
    <source>
        <strain evidence="6 7">DSM 21637</strain>
    </source>
</reference>
<evidence type="ECO:0000256" key="4">
    <source>
        <dbReference type="HAMAP-Rule" id="MF_01914"/>
    </source>
</evidence>
<comment type="subunit">
    <text evidence="4">Component of the lipopolysaccharide transport and assembly complex.</text>
</comment>
<dbReference type="GO" id="GO:0015920">
    <property type="term" value="P:lipopolysaccharide transport"/>
    <property type="evidence" value="ECO:0007669"/>
    <property type="project" value="UniProtKB-UniRule"/>
</dbReference>
<accession>A0A1K1TP54</accession>